<reference evidence="1 2" key="1">
    <citation type="submission" date="2014-04" db="EMBL/GenBank/DDBJ databases">
        <authorList>
            <consortium name="DOE Joint Genome Institute"/>
            <person name="Kuo A."/>
            <person name="Kohler A."/>
            <person name="Nagy L.G."/>
            <person name="Floudas D."/>
            <person name="Copeland A."/>
            <person name="Barry K.W."/>
            <person name="Cichocki N."/>
            <person name="Veneault-Fourrey C."/>
            <person name="LaButti K."/>
            <person name="Lindquist E.A."/>
            <person name="Lipzen A."/>
            <person name="Lundell T."/>
            <person name="Morin E."/>
            <person name="Murat C."/>
            <person name="Sun H."/>
            <person name="Tunlid A."/>
            <person name="Henrissat B."/>
            <person name="Grigoriev I.V."/>
            <person name="Hibbett D.S."/>
            <person name="Martin F."/>
            <person name="Nordberg H.P."/>
            <person name="Cantor M.N."/>
            <person name="Hua S.X."/>
        </authorList>
    </citation>
    <scope>NUCLEOTIDE SEQUENCE [LARGE SCALE GENOMIC DNA]</scope>
    <source>
        <strain evidence="1 2">LaAM-08-1</strain>
    </source>
</reference>
<reference evidence="2" key="2">
    <citation type="submission" date="2015-01" db="EMBL/GenBank/DDBJ databases">
        <title>Evolutionary Origins and Diversification of the Mycorrhizal Mutualists.</title>
        <authorList>
            <consortium name="DOE Joint Genome Institute"/>
            <consortium name="Mycorrhizal Genomics Consortium"/>
            <person name="Kohler A."/>
            <person name="Kuo A."/>
            <person name="Nagy L.G."/>
            <person name="Floudas D."/>
            <person name="Copeland A."/>
            <person name="Barry K.W."/>
            <person name="Cichocki N."/>
            <person name="Veneault-Fourrey C."/>
            <person name="LaButti K."/>
            <person name="Lindquist E.A."/>
            <person name="Lipzen A."/>
            <person name="Lundell T."/>
            <person name="Morin E."/>
            <person name="Murat C."/>
            <person name="Riley R."/>
            <person name="Ohm R."/>
            <person name="Sun H."/>
            <person name="Tunlid A."/>
            <person name="Henrissat B."/>
            <person name="Grigoriev I.V."/>
            <person name="Hibbett D.S."/>
            <person name="Martin F."/>
        </authorList>
    </citation>
    <scope>NUCLEOTIDE SEQUENCE [LARGE SCALE GENOMIC DNA]</scope>
    <source>
        <strain evidence="2">LaAM-08-1</strain>
    </source>
</reference>
<organism evidence="1 2">
    <name type="scientific">Laccaria amethystina LaAM-08-1</name>
    <dbReference type="NCBI Taxonomy" id="1095629"/>
    <lineage>
        <taxon>Eukaryota</taxon>
        <taxon>Fungi</taxon>
        <taxon>Dikarya</taxon>
        <taxon>Basidiomycota</taxon>
        <taxon>Agaricomycotina</taxon>
        <taxon>Agaricomycetes</taxon>
        <taxon>Agaricomycetidae</taxon>
        <taxon>Agaricales</taxon>
        <taxon>Agaricineae</taxon>
        <taxon>Hydnangiaceae</taxon>
        <taxon>Laccaria</taxon>
    </lineage>
</organism>
<accession>A0A0C9X754</accession>
<dbReference type="Proteomes" id="UP000054477">
    <property type="component" value="Unassembled WGS sequence"/>
</dbReference>
<gene>
    <name evidence="1" type="ORF">K443DRAFT_649854</name>
</gene>
<dbReference type="AlphaFoldDB" id="A0A0C9X754"/>
<evidence type="ECO:0000313" key="2">
    <source>
        <dbReference type="Proteomes" id="UP000054477"/>
    </source>
</evidence>
<keyword evidence="2" id="KW-1185">Reference proteome</keyword>
<dbReference type="HOGENOM" id="CLU_2455087_0_0_1"/>
<evidence type="ECO:0000313" key="1">
    <source>
        <dbReference type="EMBL" id="KIJ92257.1"/>
    </source>
</evidence>
<sequence>MTEGFSSSSTTCSAFIHLTNHDMWPFSLTYWPRGERNPWLLAKGRGQVLLFDFHSLDNDVLNDLGVGTTTLQVVEEEAGEVDVHTLTGG</sequence>
<proteinExistence type="predicted"/>
<name>A0A0C9X754_9AGAR</name>
<protein>
    <submittedName>
        <fullName evidence="1">Uncharacterized protein</fullName>
    </submittedName>
</protein>
<dbReference type="EMBL" id="KN838923">
    <property type="protein sequence ID" value="KIJ92257.1"/>
    <property type="molecule type" value="Genomic_DNA"/>
</dbReference>